<comment type="similarity">
    <text evidence="2">Belongs to the geminin family.</text>
</comment>
<evidence type="ECO:0000256" key="2">
    <source>
        <dbReference type="ARBA" id="ARBA00007979"/>
    </source>
</evidence>
<evidence type="ECO:0000256" key="1">
    <source>
        <dbReference type="ARBA" id="ARBA00004123"/>
    </source>
</evidence>
<evidence type="ECO:0000256" key="6">
    <source>
        <dbReference type="SAM" id="Coils"/>
    </source>
</evidence>
<dbReference type="GO" id="GO:0045786">
    <property type="term" value="P:negative regulation of cell cycle"/>
    <property type="evidence" value="ECO:0007669"/>
    <property type="project" value="TreeGrafter"/>
</dbReference>
<proteinExistence type="evidence at transcript level"/>
<feature type="compositionally biased region" description="Acidic residues" evidence="7">
    <location>
        <begin position="250"/>
        <end position="270"/>
    </location>
</feature>
<dbReference type="Pfam" id="PF07412">
    <property type="entry name" value="Geminin"/>
    <property type="match status" value="2"/>
</dbReference>
<evidence type="ECO:0000256" key="7">
    <source>
        <dbReference type="SAM" id="MobiDB-lite"/>
    </source>
</evidence>
<protein>
    <submittedName>
        <fullName evidence="8">Geminin</fullName>
    </submittedName>
</protein>
<keyword evidence="3 6" id="KW-0175">Coiled coil</keyword>
<dbReference type="EMBL" id="JF436929">
    <property type="protein sequence ID" value="AFB70999.1"/>
    <property type="molecule type" value="mRNA"/>
</dbReference>
<comment type="subcellular location">
    <subcellularLocation>
        <location evidence="1">Nucleus</location>
    </subcellularLocation>
</comment>
<dbReference type="AlphaFoldDB" id="H8Y6Q2"/>
<evidence type="ECO:0000256" key="4">
    <source>
        <dbReference type="ARBA" id="ARBA00023242"/>
    </source>
</evidence>
<feature type="coiled-coil region" evidence="6">
    <location>
        <begin position="154"/>
        <end position="191"/>
    </location>
</feature>
<feature type="region of interest" description="Disordered" evidence="7">
    <location>
        <begin position="209"/>
        <end position="270"/>
    </location>
</feature>
<keyword evidence="5" id="KW-0131">Cell cycle</keyword>
<evidence type="ECO:0000313" key="8">
    <source>
        <dbReference type="EMBL" id="AFB70999.1"/>
    </source>
</evidence>
<dbReference type="Gene3D" id="1.20.5.1180">
    <property type="entry name" value="Geminin coiled-coil domain"/>
    <property type="match status" value="2"/>
</dbReference>
<dbReference type="GO" id="GO:0005634">
    <property type="term" value="C:nucleus"/>
    <property type="evidence" value="ECO:0007669"/>
    <property type="project" value="UniProtKB-SubCell"/>
</dbReference>
<sequence length="270" mass="30568">MNMEKSSTTLTPLAVKNGRKAVRKAKKFSDSSSSPSRRKSLQLLRPVAGDQSQLIGSDGVIRLTNQTSKTPKRKLASDGKCQPKKVFRPDVGKNFTIFEDTSKSSSSSSQTRPSAEQEAIDMMTQAEPTEKYWEELAEERKVALEEIRLEKYWEELAEERKVALEETLKENEQLFTENRELKEENDKLKVIAGQAEYLADVVETLMTKLESSGCREDVSDEEDETKENDEESDHEDDEEEDEVFVKDDSIGEDDTLGVQELDGEGKEDEV</sequence>
<dbReference type="SUPFAM" id="SSF111469">
    <property type="entry name" value="Geminin coiled-coil domain"/>
    <property type="match status" value="2"/>
</dbReference>
<reference evidence="8" key="1">
    <citation type="submission" date="2011-02" db="EMBL/GenBank/DDBJ databases">
        <authorList>
            <person name="Verret F.G."/>
        </authorList>
    </citation>
    <scope>NUCLEOTIDE SEQUENCE</scope>
</reference>
<feature type="compositionally biased region" description="Basic residues" evidence="7">
    <location>
        <begin position="17"/>
        <end position="26"/>
    </location>
</feature>
<dbReference type="PANTHER" id="PTHR13372">
    <property type="entry name" value="GEMININ"/>
    <property type="match status" value="1"/>
</dbReference>
<accession>H8Y6Q2</accession>
<organism evidence="8">
    <name type="scientific">Psammechinus miliaris</name>
    <name type="common">Green sea urchin</name>
    <name type="synonym">Echinus miliaris</name>
    <dbReference type="NCBI Taxonomy" id="7660"/>
    <lineage>
        <taxon>Eukaryota</taxon>
        <taxon>Metazoa</taxon>
        <taxon>Echinodermata</taxon>
        <taxon>Eleutherozoa</taxon>
        <taxon>Echinozoa</taxon>
        <taxon>Echinoidea</taxon>
        <taxon>Euechinoidea</taxon>
        <taxon>Echinacea</taxon>
        <taxon>Camarodonta</taxon>
        <taxon>Echinidea</taxon>
        <taxon>Parechinidae</taxon>
        <taxon>Psammechinus</taxon>
    </lineage>
</organism>
<feature type="compositionally biased region" description="Low complexity" evidence="7">
    <location>
        <begin position="30"/>
        <end position="45"/>
    </location>
</feature>
<feature type="compositionally biased region" description="Polar residues" evidence="7">
    <location>
        <begin position="1"/>
        <end position="11"/>
    </location>
</feature>
<evidence type="ECO:0000256" key="3">
    <source>
        <dbReference type="ARBA" id="ARBA00023054"/>
    </source>
</evidence>
<evidence type="ECO:0000256" key="5">
    <source>
        <dbReference type="ARBA" id="ARBA00023306"/>
    </source>
</evidence>
<dbReference type="InterPro" id="IPR022786">
    <property type="entry name" value="Geminin/Multicilin"/>
</dbReference>
<dbReference type="PANTHER" id="PTHR13372:SF5">
    <property type="entry name" value="GEMININ"/>
    <property type="match status" value="1"/>
</dbReference>
<dbReference type="GO" id="GO:0008156">
    <property type="term" value="P:negative regulation of DNA replication"/>
    <property type="evidence" value="ECO:0007669"/>
    <property type="project" value="TreeGrafter"/>
</dbReference>
<dbReference type="CDD" id="cd22589">
    <property type="entry name" value="geminin_CC"/>
    <property type="match status" value="1"/>
</dbReference>
<feature type="compositionally biased region" description="Acidic residues" evidence="7">
    <location>
        <begin position="218"/>
        <end position="242"/>
    </location>
</feature>
<name>H8Y6Q2_PSAMI</name>
<feature type="region of interest" description="Disordered" evidence="7">
    <location>
        <begin position="1"/>
        <end position="84"/>
    </location>
</feature>
<keyword evidence="4" id="KW-0539">Nucleus</keyword>
<feature type="region of interest" description="Disordered" evidence="7">
    <location>
        <begin position="97"/>
        <end position="118"/>
    </location>
</feature>